<dbReference type="EMBL" id="VCMV01000041">
    <property type="protein sequence ID" value="KAB0265173.1"/>
    <property type="molecule type" value="Genomic_DNA"/>
</dbReference>
<dbReference type="InterPro" id="IPR050445">
    <property type="entry name" value="Bact_polysacc_biosynth/exp"/>
</dbReference>
<dbReference type="InterPro" id="IPR027417">
    <property type="entry name" value="P-loop_NTPase"/>
</dbReference>
<protein>
    <submittedName>
        <fullName evidence="1">CpsD/CapB family tyrosine-protein kinase</fullName>
    </submittedName>
</protein>
<dbReference type="Proteomes" id="UP000325684">
    <property type="component" value="Unassembled WGS sequence"/>
</dbReference>
<sequence>MPRVPTIPQSLRRACRDVLSTASHANGSGVIGLISSSPAEGVSTIAVGLARILAETSHVLLVDASGGHPVSQLMEIDDMPLGAEELAHPHLLNLNDWIIPCPGLHFDLLTLEVGQLSAVTWERRWAALKPMLMKRYQIVVIDLGSLQTQFSPFWSACLDHTYLVVDMSRTNVDALYRARRELDFLRMPVTGAILNRRTFSVPAFLGGEQS</sequence>
<accession>A0A5N3P633</accession>
<keyword evidence="1" id="KW-0418">Kinase</keyword>
<dbReference type="SUPFAM" id="SSF52540">
    <property type="entry name" value="P-loop containing nucleoside triphosphate hydrolases"/>
    <property type="match status" value="1"/>
</dbReference>
<dbReference type="RefSeq" id="WP_150947681.1">
    <property type="nucleotide sequence ID" value="NZ_VCMV01000041.1"/>
</dbReference>
<evidence type="ECO:0000313" key="1">
    <source>
        <dbReference type="EMBL" id="KAB0265173.1"/>
    </source>
</evidence>
<name>A0A5N3P633_9HYPH</name>
<dbReference type="PANTHER" id="PTHR32309">
    <property type="entry name" value="TYROSINE-PROTEIN KINASE"/>
    <property type="match status" value="1"/>
</dbReference>
<keyword evidence="1" id="KW-0808">Transferase</keyword>
<reference evidence="1 2" key="1">
    <citation type="journal article" date="2019" name="Microorganisms">
        <title>Genome Insights into the Novel Species Microvirga brassicacearum, a Rapeseed Endophyte with Biotechnological Potential.</title>
        <authorList>
            <person name="Jimenez-Gomez A."/>
            <person name="Saati-Santamaria Z."/>
            <person name="Igual J.M."/>
            <person name="Rivas R."/>
            <person name="Mateos P.F."/>
            <person name="Garcia-Fraile P."/>
        </authorList>
    </citation>
    <scope>NUCLEOTIDE SEQUENCE [LARGE SCALE GENOMIC DNA]</scope>
    <source>
        <strain evidence="1 2">CDVBN77</strain>
    </source>
</reference>
<gene>
    <name evidence="1" type="ORF">FEZ63_19690</name>
</gene>
<organism evidence="1 2">
    <name type="scientific">Microvirga brassicacearum</name>
    <dbReference type="NCBI Taxonomy" id="2580413"/>
    <lineage>
        <taxon>Bacteria</taxon>
        <taxon>Pseudomonadati</taxon>
        <taxon>Pseudomonadota</taxon>
        <taxon>Alphaproteobacteria</taxon>
        <taxon>Hyphomicrobiales</taxon>
        <taxon>Methylobacteriaceae</taxon>
        <taxon>Microvirga</taxon>
    </lineage>
</organism>
<comment type="caution">
    <text evidence="1">The sequence shown here is derived from an EMBL/GenBank/DDBJ whole genome shotgun (WGS) entry which is preliminary data.</text>
</comment>
<evidence type="ECO:0000313" key="2">
    <source>
        <dbReference type="Proteomes" id="UP000325684"/>
    </source>
</evidence>
<proteinExistence type="predicted"/>
<dbReference type="Gene3D" id="3.40.50.300">
    <property type="entry name" value="P-loop containing nucleotide triphosphate hydrolases"/>
    <property type="match status" value="1"/>
</dbReference>
<dbReference type="PANTHER" id="PTHR32309:SF13">
    <property type="entry name" value="FERRIC ENTEROBACTIN TRANSPORT PROTEIN FEPE"/>
    <property type="match status" value="1"/>
</dbReference>
<dbReference type="GO" id="GO:0004713">
    <property type="term" value="F:protein tyrosine kinase activity"/>
    <property type="evidence" value="ECO:0007669"/>
    <property type="project" value="TreeGrafter"/>
</dbReference>
<dbReference type="GO" id="GO:0005886">
    <property type="term" value="C:plasma membrane"/>
    <property type="evidence" value="ECO:0007669"/>
    <property type="project" value="TreeGrafter"/>
</dbReference>
<dbReference type="OrthoDB" id="230260at2"/>
<dbReference type="AlphaFoldDB" id="A0A5N3P633"/>
<keyword evidence="2" id="KW-1185">Reference proteome</keyword>